<reference evidence="2" key="1">
    <citation type="submission" date="2016-11" db="EMBL/GenBank/DDBJ databases">
        <authorList>
            <person name="Varghese N."/>
            <person name="Submissions S."/>
        </authorList>
    </citation>
    <scope>NUCLEOTIDE SEQUENCE [LARGE SCALE GENOMIC DNA]</scope>
    <source>
        <strain evidence="2">DSM 44671</strain>
    </source>
</reference>
<dbReference type="Proteomes" id="UP000182740">
    <property type="component" value="Unassembled WGS sequence"/>
</dbReference>
<dbReference type="EMBL" id="FPJG01000006">
    <property type="protein sequence ID" value="SFW88374.1"/>
    <property type="molecule type" value="Genomic_DNA"/>
</dbReference>
<protein>
    <submittedName>
        <fullName evidence="1">Uncharacterized protein</fullName>
    </submittedName>
</protein>
<name>A0A1K1SVP7_9PSEU</name>
<gene>
    <name evidence="1" type="ORF">SAMN04489730_6942</name>
</gene>
<evidence type="ECO:0000313" key="2">
    <source>
        <dbReference type="Proteomes" id="UP000182740"/>
    </source>
</evidence>
<organism evidence="1 2">
    <name type="scientific">Amycolatopsis australiensis</name>
    <dbReference type="NCBI Taxonomy" id="546364"/>
    <lineage>
        <taxon>Bacteria</taxon>
        <taxon>Bacillati</taxon>
        <taxon>Actinomycetota</taxon>
        <taxon>Actinomycetes</taxon>
        <taxon>Pseudonocardiales</taxon>
        <taxon>Pseudonocardiaceae</taxon>
        <taxon>Amycolatopsis</taxon>
    </lineage>
</organism>
<sequence length="205" mass="22248">MSGGVFVESAAAHGAWWCTLRLPGEPVEQVRAALDRLARTTGHAWSVLLRGHGAEVAEMTVMRDPSVTDGTPTIDECEAAVEELAGSTGWRRQDRPAPTGIVVPLGLRVSYDQAAHLHQVADVRARLAARVPDATAWPARLVSLHILDDRTPQWHLEPGLVVHALPQSLSALESLAAELGQHRLAVTDWVHHRTYALAQAGWRTA</sequence>
<accession>A0A1K1SVP7</accession>
<evidence type="ECO:0000313" key="1">
    <source>
        <dbReference type="EMBL" id="SFW88374.1"/>
    </source>
</evidence>
<proteinExistence type="predicted"/>
<dbReference type="AlphaFoldDB" id="A0A1K1SVP7"/>
<keyword evidence="2" id="KW-1185">Reference proteome</keyword>
<dbReference type="OrthoDB" id="3616643at2"/>
<dbReference type="STRING" id="546364.SAMN04489730_6942"/>
<dbReference type="RefSeq" id="WP_072480188.1">
    <property type="nucleotide sequence ID" value="NZ_FPJG01000006.1"/>
</dbReference>